<dbReference type="AlphaFoldDB" id="C9Z970"/>
<sequence>MTMTVSKPAIGAIVADTRLTRIGRVMGHEGPYVQLRPISGGREWDALPEDTRPATLQEALSAGVAAANARSRGELP</sequence>
<reference evidence="1 2" key="1">
    <citation type="journal article" date="2010" name="Mol. Plant Microbe Interact.">
        <title>Streptomyces scabies 87-22 contains a coronafacic acid-like biosynthetic cluster that contributes to plant-microbe interactions.</title>
        <authorList>
            <person name="Bignell D.R."/>
            <person name="Seipke R.F."/>
            <person name="Huguet-Tapia J.C."/>
            <person name="Chambers A.H."/>
            <person name="Parry R.J."/>
            <person name="Loria R."/>
        </authorList>
    </citation>
    <scope>NUCLEOTIDE SEQUENCE [LARGE SCALE GENOMIC DNA]</scope>
    <source>
        <strain evidence="1 2">87.22</strain>
    </source>
</reference>
<evidence type="ECO:0000313" key="2">
    <source>
        <dbReference type="Proteomes" id="UP000001444"/>
    </source>
</evidence>
<dbReference type="HOGENOM" id="CLU_184570_2_0_11"/>
<dbReference type="eggNOG" id="ENOG502ZW3Y">
    <property type="taxonomic scope" value="Bacteria"/>
</dbReference>
<gene>
    <name evidence="1" type="ordered locus">SCAB_61381</name>
</gene>
<keyword evidence="2" id="KW-1185">Reference proteome</keyword>
<evidence type="ECO:0008006" key="3">
    <source>
        <dbReference type="Google" id="ProtNLM"/>
    </source>
</evidence>
<proteinExistence type="predicted"/>
<name>C9Z970_STRSW</name>
<organism evidence="1 2">
    <name type="scientific">Streptomyces scabiei (strain 87.22)</name>
    <dbReference type="NCBI Taxonomy" id="680198"/>
    <lineage>
        <taxon>Bacteria</taxon>
        <taxon>Bacillati</taxon>
        <taxon>Actinomycetota</taxon>
        <taxon>Actinomycetes</taxon>
        <taxon>Kitasatosporales</taxon>
        <taxon>Streptomycetaceae</taxon>
        <taxon>Streptomyces</taxon>
    </lineage>
</organism>
<dbReference type="KEGG" id="scb:SCAB_61381"/>
<evidence type="ECO:0000313" key="1">
    <source>
        <dbReference type="EMBL" id="CBG73159.1"/>
    </source>
</evidence>
<dbReference type="EMBL" id="FN554889">
    <property type="protein sequence ID" value="CBG73159.1"/>
    <property type="molecule type" value="Genomic_DNA"/>
</dbReference>
<protein>
    <recommendedName>
        <fullName evidence="3">Secreted protein</fullName>
    </recommendedName>
</protein>
<dbReference type="STRING" id="680198.SCAB_61381"/>
<dbReference type="Proteomes" id="UP000001444">
    <property type="component" value="Chromosome"/>
</dbReference>
<accession>C9Z970</accession>